<keyword evidence="2" id="KW-0808">Transferase</keyword>
<reference evidence="3" key="1">
    <citation type="submission" date="2016-12" db="EMBL/GenBank/DDBJ databases">
        <authorList>
            <person name="Varghese N."/>
            <person name="Submissions S."/>
        </authorList>
    </citation>
    <scope>NUCLEOTIDE SEQUENCE [LARGE SCALE GENOMIC DNA]</scope>
    <source>
        <strain evidence="3">DSM 25035</strain>
    </source>
</reference>
<dbReference type="PANTHER" id="PTHR43300:SF11">
    <property type="entry name" value="ACETYLTRANSFERASE RV3034C-RELATED"/>
    <property type="match status" value="1"/>
</dbReference>
<dbReference type="Pfam" id="PF00132">
    <property type="entry name" value="Hexapep"/>
    <property type="match status" value="1"/>
</dbReference>
<protein>
    <submittedName>
        <fullName evidence="2">Transferase hexapeptide (Six repeat-containing protein)</fullName>
    </submittedName>
</protein>
<dbReference type="GO" id="GO:0016740">
    <property type="term" value="F:transferase activity"/>
    <property type="evidence" value="ECO:0007669"/>
    <property type="project" value="UniProtKB-KW"/>
</dbReference>
<dbReference type="InterPro" id="IPR001451">
    <property type="entry name" value="Hexapep"/>
</dbReference>
<keyword evidence="3" id="KW-1185">Reference proteome</keyword>
<evidence type="ECO:0000313" key="2">
    <source>
        <dbReference type="EMBL" id="SHO64800.1"/>
    </source>
</evidence>
<evidence type="ECO:0000313" key="3">
    <source>
        <dbReference type="Proteomes" id="UP000184609"/>
    </source>
</evidence>
<dbReference type="AlphaFoldDB" id="A0A1M7ZIQ0"/>
<accession>A0A1M7ZIQ0</accession>
<comment type="similarity">
    <text evidence="1">Belongs to the transferase hexapeptide repeat family.</text>
</comment>
<dbReference type="OrthoDB" id="9812571at2"/>
<dbReference type="InterPro" id="IPR011004">
    <property type="entry name" value="Trimer_LpxA-like_sf"/>
</dbReference>
<dbReference type="RefSeq" id="WP_073573268.1">
    <property type="nucleotide sequence ID" value="NZ_FRXN01000006.1"/>
</dbReference>
<name>A0A1M7ZIQ0_9BACT</name>
<dbReference type="SUPFAM" id="SSF51161">
    <property type="entry name" value="Trimeric LpxA-like enzymes"/>
    <property type="match status" value="1"/>
</dbReference>
<dbReference type="STRING" id="1073327.SAMN04488108_3663"/>
<dbReference type="EMBL" id="FRXN01000006">
    <property type="protein sequence ID" value="SHO64800.1"/>
    <property type="molecule type" value="Genomic_DNA"/>
</dbReference>
<organism evidence="2 3">
    <name type="scientific">Algoriphagus zhangzhouensis</name>
    <dbReference type="NCBI Taxonomy" id="1073327"/>
    <lineage>
        <taxon>Bacteria</taxon>
        <taxon>Pseudomonadati</taxon>
        <taxon>Bacteroidota</taxon>
        <taxon>Cytophagia</taxon>
        <taxon>Cytophagales</taxon>
        <taxon>Cyclobacteriaceae</taxon>
        <taxon>Algoriphagus</taxon>
    </lineage>
</organism>
<gene>
    <name evidence="2" type="ORF">SAMN04488108_3663</name>
</gene>
<evidence type="ECO:0000256" key="1">
    <source>
        <dbReference type="ARBA" id="ARBA00007274"/>
    </source>
</evidence>
<sequence length="214" mass="23313">MRRNIIKGIEKSTEGKFIIPNDWYDGEIPSNVIIDDAVFIDTAFCFEMFNSKIPQALKVGKGTGLYDSAQIVTSENGEIEIGEFCVLNGSNIICTEKISLGNYVMASWGSVITDNFLGEDLTIEQRAFLLENGSSSDLHQMPFSKSSPVTIEDNVWIGFDSIILPGTHIGRGSIIGSKSIVSGNIPEYSVVVGNPAKIIKTLPPTDLNPHSIKK</sequence>
<proteinExistence type="inferred from homology"/>
<dbReference type="PANTHER" id="PTHR43300">
    <property type="entry name" value="ACETYLTRANSFERASE"/>
    <property type="match status" value="1"/>
</dbReference>
<dbReference type="Gene3D" id="2.160.10.10">
    <property type="entry name" value="Hexapeptide repeat proteins"/>
    <property type="match status" value="1"/>
</dbReference>
<dbReference type="InterPro" id="IPR050179">
    <property type="entry name" value="Trans_hexapeptide_repeat"/>
</dbReference>
<dbReference type="CDD" id="cd04647">
    <property type="entry name" value="LbH_MAT_like"/>
    <property type="match status" value="1"/>
</dbReference>
<dbReference type="Proteomes" id="UP000184609">
    <property type="component" value="Unassembled WGS sequence"/>
</dbReference>